<dbReference type="EMBL" id="FUWZ01000008">
    <property type="protein sequence ID" value="SKA46764.1"/>
    <property type="molecule type" value="Genomic_DNA"/>
</dbReference>
<evidence type="ECO:0000256" key="16">
    <source>
        <dbReference type="ARBA" id="ARBA00023014"/>
    </source>
</evidence>
<keyword evidence="15" id="KW-0902">Two-component regulatory system</keyword>
<protein>
    <recommendedName>
        <fullName evidence="5">Oxygen sensor histidine kinase NreB</fullName>
        <ecNumber evidence="4">2.7.13.3</ecNumber>
    </recommendedName>
    <alternativeName>
        <fullName evidence="18">Nitrogen regulation protein B</fullName>
    </alternativeName>
</protein>
<keyword evidence="19" id="KW-0812">Transmembrane</keyword>
<evidence type="ECO:0000256" key="17">
    <source>
        <dbReference type="ARBA" id="ARBA00024827"/>
    </source>
</evidence>
<dbReference type="PRINTS" id="PR00344">
    <property type="entry name" value="BCTRLSENSOR"/>
</dbReference>
<evidence type="ECO:0000256" key="5">
    <source>
        <dbReference type="ARBA" id="ARBA00017322"/>
    </source>
</evidence>
<evidence type="ECO:0000256" key="11">
    <source>
        <dbReference type="ARBA" id="ARBA00022741"/>
    </source>
</evidence>
<evidence type="ECO:0000256" key="1">
    <source>
        <dbReference type="ARBA" id="ARBA00000085"/>
    </source>
</evidence>
<keyword evidence="13" id="KW-0067">ATP-binding</keyword>
<dbReference type="GO" id="GO:0005524">
    <property type="term" value="F:ATP binding"/>
    <property type="evidence" value="ECO:0007669"/>
    <property type="project" value="UniProtKB-KW"/>
</dbReference>
<keyword evidence="19" id="KW-1133">Transmembrane helix</keyword>
<evidence type="ECO:0000313" key="22">
    <source>
        <dbReference type="Proteomes" id="UP000190367"/>
    </source>
</evidence>
<dbReference type="SUPFAM" id="SSF55874">
    <property type="entry name" value="ATPase domain of HSP90 chaperone/DNA topoisomerase II/histidine kinase"/>
    <property type="match status" value="1"/>
</dbReference>
<evidence type="ECO:0000256" key="7">
    <source>
        <dbReference type="ARBA" id="ARBA00022490"/>
    </source>
</evidence>
<evidence type="ECO:0000313" key="21">
    <source>
        <dbReference type="EMBL" id="SKA46764.1"/>
    </source>
</evidence>
<sequence length="263" mass="29709">MLPVKQDFFVAVILLTLLFIIMGLIVIAAIINYKKKQQAYLHQLKLMKEEYDKQLMWSQIEIQEETFAHLGQELHDDIGQLLTSTKLLINVTQRNLTDAPETLKTAEETLSTAIHHLRALSKSFSRQWLDQFSLIDNLKSEVARINASRTIKVKFTHELAELPLQSEPQIILFRIIQEAMQNCLKHARPQVIDISLRIAERVLLLIIADDGAGFDKAGMSATGLGIRNMQHRTQLLGGSINWEVTDAGGTAVLIKLPVEPNQL</sequence>
<dbReference type="InterPro" id="IPR003594">
    <property type="entry name" value="HATPase_dom"/>
</dbReference>
<dbReference type="GO" id="GO:0016020">
    <property type="term" value="C:membrane"/>
    <property type="evidence" value="ECO:0007669"/>
    <property type="project" value="InterPro"/>
</dbReference>
<evidence type="ECO:0000256" key="18">
    <source>
        <dbReference type="ARBA" id="ARBA00030800"/>
    </source>
</evidence>
<comment type="function">
    <text evidence="17">Member of the two-component regulatory system NreB/NreC involved in the control of dissimilatory nitrate/nitrite reduction in response to oxygen. NreB functions as a direct oxygen sensor histidine kinase which is autophosphorylated, in the absence of oxygen, probably at the conserved histidine residue, and transfers its phosphate group probably to a conserved aspartate residue of NreC. NreB/NreC activates the expression of the nitrate (narGHJI) and nitrite (nir) reductase operons, as well as the putative nitrate transporter gene narT.</text>
</comment>
<evidence type="ECO:0000256" key="15">
    <source>
        <dbReference type="ARBA" id="ARBA00023012"/>
    </source>
</evidence>
<dbReference type="InterPro" id="IPR011712">
    <property type="entry name" value="Sig_transdc_His_kin_sub3_dim/P"/>
</dbReference>
<dbReference type="AlphaFoldDB" id="A0A1T4U257"/>
<dbReference type="PROSITE" id="PS50109">
    <property type="entry name" value="HIS_KIN"/>
    <property type="match status" value="1"/>
</dbReference>
<dbReference type="PANTHER" id="PTHR24421">
    <property type="entry name" value="NITRATE/NITRITE SENSOR PROTEIN NARX-RELATED"/>
    <property type="match status" value="1"/>
</dbReference>
<keyword evidence="7" id="KW-0963">Cytoplasm</keyword>
<evidence type="ECO:0000256" key="14">
    <source>
        <dbReference type="ARBA" id="ARBA00023004"/>
    </source>
</evidence>
<organism evidence="21 22">
    <name type="scientific">Chitinophaga eiseniae</name>
    <dbReference type="NCBI Taxonomy" id="634771"/>
    <lineage>
        <taxon>Bacteria</taxon>
        <taxon>Pseudomonadati</taxon>
        <taxon>Bacteroidota</taxon>
        <taxon>Chitinophagia</taxon>
        <taxon>Chitinophagales</taxon>
        <taxon>Chitinophagaceae</taxon>
        <taxon>Chitinophaga</taxon>
    </lineage>
</organism>
<dbReference type="Pfam" id="PF02518">
    <property type="entry name" value="HATPase_c"/>
    <property type="match status" value="1"/>
</dbReference>
<evidence type="ECO:0000256" key="3">
    <source>
        <dbReference type="ARBA" id="ARBA00004496"/>
    </source>
</evidence>
<dbReference type="GO" id="GO:0051539">
    <property type="term" value="F:4 iron, 4 sulfur cluster binding"/>
    <property type="evidence" value="ECO:0007669"/>
    <property type="project" value="UniProtKB-KW"/>
</dbReference>
<evidence type="ECO:0000256" key="6">
    <source>
        <dbReference type="ARBA" id="ARBA00022485"/>
    </source>
</evidence>
<dbReference type="Gene3D" id="1.20.5.1930">
    <property type="match status" value="1"/>
</dbReference>
<evidence type="ECO:0000256" key="9">
    <source>
        <dbReference type="ARBA" id="ARBA00022679"/>
    </source>
</evidence>
<reference evidence="22" key="1">
    <citation type="submission" date="2017-02" db="EMBL/GenBank/DDBJ databases">
        <authorList>
            <person name="Varghese N."/>
            <person name="Submissions S."/>
        </authorList>
    </citation>
    <scope>NUCLEOTIDE SEQUENCE [LARGE SCALE GENOMIC DNA]</scope>
    <source>
        <strain evidence="22">DSM 22224</strain>
    </source>
</reference>
<dbReference type="GO" id="GO:0005737">
    <property type="term" value="C:cytoplasm"/>
    <property type="evidence" value="ECO:0007669"/>
    <property type="project" value="UniProtKB-SubCell"/>
</dbReference>
<keyword evidence="19" id="KW-0472">Membrane</keyword>
<keyword evidence="8" id="KW-0597">Phosphoprotein</keyword>
<dbReference type="InterPro" id="IPR036890">
    <property type="entry name" value="HATPase_C_sf"/>
</dbReference>
<proteinExistence type="predicted"/>
<keyword evidence="22" id="KW-1185">Reference proteome</keyword>
<comment type="cofactor">
    <cofactor evidence="2">
        <name>[4Fe-4S] cluster</name>
        <dbReference type="ChEBI" id="CHEBI:49883"/>
    </cofactor>
</comment>
<dbReference type="Pfam" id="PF07730">
    <property type="entry name" value="HisKA_3"/>
    <property type="match status" value="1"/>
</dbReference>
<dbReference type="EC" id="2.7.13.3" evidence="4"/>
<dbReference type="Proteomes" id="UP000190367">
    <property type="component" value="Unassembled WGS sequence"/>
</dbReference>
<evidence type="ECO:0000256" key="4">
    <source>
        <dbReference type="ARBA" id="ARBA00012438"/>
    </source>
</evidence>
<dbReference type="GO" id="GO:0046983">
    <property type="term" value="F:protein dimerization activity"/>
    <property type="evidence" value="ECO:0007669"/>
    <property type="project" value="InterPro"/>
</dbReference>
<comment type="subcellular location">
    <subcellularLocation>
        <location evidence="3">Cytoplasm</location>
    </subcellularLocation>
</comment>
<evidence type="ECO:0000256" key="10">
    <source>
        <dbReference type="ARBA" id="ARBA00022723"/>
    </source>
</evidence>
<keyword evidence="16" id="KW-0411">Iron-sulfur</keyword>
<evidence type="ECO:0000259" key="20">
    <source>
        <dbReference type="PROSITE" id="PS50109"/>
    </source>
</evidence>
<keyword evidence="12 21" id="KW-0418">Kinase</keyword>
<keyword evidence="14" id="KW-0408">Iron</keyword>
<gene>
    <name evidence="21" type="ORF">SAMN04488128_10821</name>
</gene>
<dbReference type="GO" id="GO:0046872">
    <property type="term" value="F:metal ion binding"/>
    <property type="evidence" value="ECO:0007669"/>
    <property type="project" value="UniProtKB-KW"/>
</dbReference>
<dbReference type="CDD" id="cd16917">
    <property type="entry name" value="HATPase_UhpB-NarQ-NarX-like"/>
    <property type="match status" value="1"/>
</dbReference>
<evidence type="ECO:0000256" key="2">
    <source>
        <dbReference type="ARBA" id="ARBA00001966"/>
    </source>
</evidence>
<evidence type="ECO:0000256" key="13">
    <source>
        <dbReference type="ARBA" id="ARBA00022840"/>
    </source>
</evidence>
<dbReference type="InterPro" id="IPR004358">
    <property type="entry name" value="Sig_transdc_His_kin-like_C"/>
</dbReference>
<keyword evidence="9" id="KW-0808">Transferase</keyword>
<keyword evidence="6" id="KW-0004">4Fe-4S</keyword>
<feature type="domain" description="Histidine kinase" evidence="20">
    <location>
        <begin position="69"/>
        <end position="260"/>
    </location>
</feature>
<dbReference type="Gene3D" id="3.30.565.10">
    <property type="entry name" value="Histidine kinase-like ATPase, C-terminal domain"/>
    <property type="match status" value="1"/>
</dbReference>
<evidence type="ECO:0000256" key="12">
    <source>
        <dbReference type="ARBA" id="ARBA00022777"/>
    </source>
</evidence>
<dbReference type="SMART" id="SM00387">
    <property type="entry name" value="HATPase_c"/>
    <property type="match status" value="1"/>
</dbReference>
<evidence type="ECO:0000256" key="19">
    <source>
        <dbReference type="SAM" id="Phobius"/>
    </source>
</evidence>
<name>A0A1T4U257_9BACT</name>
<comment type="catalytic activity">
    <reaction evidence="1">
        <text>ATP + protein L-histidine = ADP + protein N-phospho-L-histidine.</text>
        <dbReference type="EC" id="2.7.13.3"/>
    </reaction>
</comment>
<dbReference type="OrthoDB" id="5401121at2"/>
<dbReference type="GO" id="GO:0000155">
    <property type="term" value="F:phosphorelay sensor kinase activity"/>
    <property type="evidence" value="ECO:0007669"/>
    <property type="project" value="InterPro"/>
</dbReference>
<dbReference type="RefSeq" id="WP_078673084.1">
    <property type="nucleotide sequence ID" value="NZ_FUWZ01000008.1"/>
</dbReference>
<dbReference type="InterPro" id="IPR005467">
    <property type="entry name" value="His_kinase_dom"/>
</dbReference>
<dbReference type="STRING" id="634771.SAMN04488128_10821"/>
<accession>A0A1T4U257</accession>
<evidence type="ECO:0000256" key="8">
    <source>
        <dbReference type="ARBA" id="ARBA00022553"/>
    </source>
</evidence>
<feature type="transmembrane region" description="Helical" evidence="19">
    <location>
        <begin position="12"/>
        <end position="33"/>
    </location>
</feature>
<dbReference type="PANTHER" id="PTHR24421:SF10">
    <property type="entry name" value="NITRATE_NITRITE SENSOR PROTEIN NARQ"/>
    <property type="match status" value="1"/>
</dbReference>
<dbReference type="InterPro" id="IPR050482">
    <property type="entry name" value="Sensor_HK_TwoCompSys"/>
</dbReference>
<keyword evidence="10" id="KW-0479">Metal-binding</keyword>
<keyword evidence="11" id="KW-0547">Nucleotide-binding</keyword>